<keyword evidence="2" id="KW-1185">Reference proteome</keyword>
<accession>A0A420E542</accession>
<evidence type="ECO:0000313" key="2">
    <source>
        <dbReference type="Proteomes" id="UP000285780"/>
    </source>
</evidence>
<sequence length="71" mass="8713">MKKEIRYKSQHDNWISKLYLIFSIRAKIFMPQDPWILKIYLKNGGSWEYETSHKPNNEFNTIIKQLKNQIR</sequence>
<proteinExistence type="predicted"/>
<dbReference type="RefSeq" id="WP_120185913.1">
    <property type="nucleotide sequence ID" value="NZ_RAQM01000006.1"/>
</dbReference>
<gene>
    <name evidence="1" type="ORF">C8N26_0561</name>
</gene>
<protein>
    <submittedName>
        <fullName evidence="1">Uncharacterized protein</fullName>
    </submittedName>
</protein>
<dbReference type="Proteomes" id="UP000285780">
    <property type="component" value="Unassembled WGS sequence"/>
</dbReference>
<organism evidence="1 2">
    <name type="scientific">Tenacibaculum lutimaris</name>
    <dbReference type="NCBI Taxonomy" id="285258"/>
    <lineage>
        <taxon>Bacteria</taxon>
        <taxon>Pseudomonadati</taxon>
        <taxon>Bacteroidota</taxon>
        <taxon>Flavobacteriia</taxon>
        <taxon>Flavobacteriales</taxon>
        <taxon>Flavobacteriaceae</taxon>
        <taxon>Tenacibaculum</taxon>
    </lineage>
</organism>
<comment type="caution">
    <text evidence="1">The sequence shown here is derived from an EMBL/GenBank/DDBJ whole genome shotgun (WGS) entry which is preliminary data.</text>
</comment>
<dbReference type="AlphaFoldDB" id="A0A420E542"/>
<name>A0A420E542_9FLAO</name>
<evidence type="ECO:0000313" key="1">
    <source>
        <dbReference type="EMBL" id="RKF05160.1"/>
    </source>
</evidence>
<reference evidence="1 2" key="1">
    <citation type="submission" date="2018-09" db="EMBL/GenBank/DDBJ databases">
        <title>Genomic Encyclopedia of Archaeal and Bacterial Type Strains, Phase II (KMG-II): from individual species to whole genera.</title>
        <authorList>
            <person name="Goeker M."/>
        </authorList>
    </citation>
    <scope>NUCLEOTIDE SEQUENCE [LARGE SCALE GENOMIC DNA]</scope>
    <source>
        <strain evidence="1 2">DSM 16505</strain>
    </source>
</reference>
<dbReference type="EMBL" id="RAQM01000006">
    <property type="protein sequence ID" value="RKF05160.1"/>
    <property type="molecule type" value="Genomic_DNA"/>
</dbReference>